<dbReference type="EnsemblPlants" id="ONIVA05G15840.1">
    <property type="protein sequence ID" value="ONIVA05G15840.1"/>
    <property type="gene ID" value="ONIVA05G15840"/>
</dbReference>
<evidence type="ECO:0000256" key="1">
    <source>
        <dbReference type="SAM" id="MobiDB-lite"/>
    </source>
</evidence>
<feature type="compositionally biased region" description="Pro residues" evidence="1">
    <location>
        <begin position="119"/>
        <end position="139"/>
    </location>
</feature>
<evidence type="ECO:0000259" key="3">
    <source>
        <dbReference type="Pfam" id="PF04783"/>
    </source>
</evidence>
<dbReference type="Pfam" id="PF04782">
    <property type="entry name" value="DUF632"/>
    <property type="match status" value="1"/>
</dbReference>
<feature type="region of interest" description="Disordered" evidence="1">
    <location>
        <begin position="53"/>
        <end position="344"/>
    </location>
</feature>
<feature type="domain" description="DUF630" evidence="3">
    <location>
        <begin position="1"/>
        <end position="59"/>
    </location>
</feature>
<reference evidence="4" key="2">
    <citation type="submission" date="2018-04" db="EMBL/GenBank/DDBJ databases">
        <title>OnivRS2 (Oryza nivara Reference Sequence Version 2).</title>
        <authorList>
            <person name="Zhang J."/>
            <person name="Kudrna D."/>
            <person name="Lee S."/>
            <person name="Talag J."/>
            <person name="Rajasekar S."/>
            <person name="Welchert J."/>
            <person name="Hsing Y.-I."/>
            <person name="Wing R.A."/>
        </authorList>
    </citation>
    <scope>NUCLEOTIDE SEQUENCE [LARGE SCALE GENOMIC DNA]</scope>
    <source>
        <strain evidence="4">SL10</strain>
    </source>
</reference>
<dbReference type="PANTHER" id="PTHR21450:SF7">
    <property type="entry name" value="DNA LIGASE (DUF630 AND DUF632)"/>
    <property type="match status" value="1"/>
</dbReference>
<sequence>MGCAQSRIENEEAVARCKERRQWMKSAVQARNAFAAAHSAYAMSLRDTGAALSEFAHGEGVPPPPPPPQPTTTTAAGAAGEEARPVGGGATSADRLAAGGGMGVPGVSPTSAAVDAMMMPPPPPIDTLPPPPPPLPEFSPSPAKIHRSKSMPLPPQTKGPAVLHSDSIREDDEEEAEIEEEEDEDEHLDDRRRRLRHRPQVPPLVSSPAPGTPVTPQPPPPPPPPPPDSKPGVDTWDYFFSMDEGMASIAPDDDEIIQEPEDEKYVPASPPRPPLSPPTPVAAPAPQEEFEEEPRTPEMVTPPPSLPPRPPAVSSKKKKGKGKHRAAHHQHTESAPPVTLVGGGGGKAGKVVPVELPRIDLLRVLAEIDDRFLKASESAGEVSKVLEANRMHYHSNFVDTRGHIDHSARVMKIITWNRSFRAMQNGDDGKDDFENDEWETLATVIDKILAWEKKLYDEVKAGELMKLEYQRKVALLNRQKKHNAATEVLEKTKAAVTHLHTRYIVDMQSMDSTVSEIQHLRDNQLYPRLLDLADRMAKMWEDMHLHHENQLKTVLNLKSVDISDSHIETSDHHHSHTRQLRDIVEKWTTNFSDLMSYQKEYINALYSWLKLNLIPIESSLKEKVASPPRVQQPPVKALLQAWNEHLTKLPDDLAKTAIVSFRAVLDTILSVQDEELKQKETCEHTRKEYMRKARAFEDWYHKHAQRRAFDVDPESGEGTSQKDTVAEKRFAVESLKNKLDDEVEAHNKLSKQVREKSLSILKAHLPELFRALTDFSLASFEMYSKMRLMSLMQDQDGQMEPTHQIEDLPVIYVRKKGTSGRSVSSIVPVLFMSLNRKKTGYRVSLDV</sequence>
<dbReference type="HOGENOM" id="CLU_010985_5_1_1"/>
<dbReference type="InterPro" id="IPR006868">
    <property type="entry name" value="DUF630"/>
</dbReference>
<dbReference type="PANTHER" id="PTHR21450">
    <property type="entry name" value="PROTEIN ALTERED PHOSPHATE STARVATION RESPONSE 1"/>
    <property type="match status" value="1"/>
</dbReference>
<dbReference type="AlphaFoldDB" id="A0A0E0HDZ7"/>
<organism evidence="4">
    <name type="scientific">Oryza nivara</name>
    <name type="common">Indian wild rice</name>
    <name type="synonym">Oryza sativa f. spontanea</name>
    <dbReference type="NCBI Taxonomy" id="4536"/>
    <lineage>
        <taxon>Eukaryota</taxon>
        <taxon>Viridiplantae</taxon>
        <taxon>Streptophyta</taxon>
        <taxon>Embryophyta</taxon>
        <taxon>Tracheophyta</taxon>
        <taxon>Spermatophyta</taxon>
        <taxon>Magnoliopsida</taxon>
        <taxon>Liliopsida</taxon>
        <taxon>Poales</taxon>
        <taxon>Poaceae</taxon>
        <taxon>BOP clade</taxon>
        <taxon>Oryzoideae</taxon>
        <taxon>Oryzeae</taxon>
        <taxon>Oryzinae</taxon>
        <taxon>Oryza</taxon>
    </lineage>
</organism>
<feature type="compositionally biased region" description="Acidic residues" evidence="1">
    <location>
        <begin position="251"/>
        <end position="262"/>
    </location>
</feature>
<evidence type="ECO:0008006" key="6">
    <source>
        <dbReference type="Google" id="ProtNLM"/>
    </source>
</evidence>
<evidence type="ECO:0000313" key="5">
    <source>
        <dbReference type="Proteomes" id="UP000006591"/>
    </source>
</evidence>
<feature type="compositionally biased region" description="Acidic residues" evidence="1">
    <location>
        <begin position="169"/>
        <end position="187"/>
    </location>
</feature>
<name>A0A0E0HDZ7_ORYNI</name>
<dbReference type="STRING" id="4536.A0A0E0HDZ7"/>
<feature type="compositionally biased region" description="Basic residues" evidence="1">
    <location>
        <begin position="315"/>
        <end position="329"/>
    </location>
</feature>
<evidence type="ECO:0000313" key="4">
    <source>
        <dbReference type="EnsemblPlants" id="ONIVA05G15840.1"/>
    </source>
</evidence>
<dbReference type="InterPro" id="IPR006867">
    <property type="entry name" value="DUF632"/>
</dbReference>
<proteinExistence type="predicted"/>
<feature type="compositionally biased region" description="Pro residues" evidence="1">
    <location>
        <begin position="61"/>
        <end position="70"/>
    </location>
</feature>
<protein>
    <recommendedName>
        <fullName evidence="6">DUF632 domain-containing protein</fullName>
    </recommendedName>
</protein>
<dbReference type="OMA" id="HNAATEV"/>
<dbReference type="eggNOG" id="ENOG502QQXC">
    <property type="taxonomic scope" value="Eukaryota"/>
</dbReference>
<accession>A0A0E0HDZ7</accession>
<feature type="domain" description="DUF632" evidence="2">
    <location>
        <begin position="361"/>
        <end position="665"/>
    </location>
</feature>
<evidence type="ECO:0000259" key="2">
    <source>
        <dbReference type="Pfam" id="PF04782"/>
    </source>
</evidence>
<feature type="compositionally biased region" description="Pro residues" evidence="1">
    <location>
        <begin position="210"/>
        <end position="229"/>
    </location>
</feature>
<feature type="compositionally biased region" description="Low complexity" evidence="1">
    <location>
        <begin position="71"/>
        <end position="80"/>
    </location>
</feature>
<feature type="compositionally biased region" description="Pro residues" evidence="1">
    <location>
        <begin position="268"/>
        <end position="283"/>
    </location>
</feature>
<keyword evidence="5" id="KW-1185">Reference proteome</keyword>
<feature type="compositionally biased region" description="Pro residues" evidence="1">
    <location>
        <begin position="300"/>
        <end position="311"/>
    </location>
</feature>
<dbReference type="Pfam" id="PF04783">
    <property type="entry name" value="DUF630"/>
    <property type="match status" value="1"/>
</dbReference>
<reference evidence="4" key="1">
    <citation type="submission" date="2015-04" db="UniProtKB">
        <authorList>
            <consortium name="EnsemblPlants"/>
        </authorList>
    </citation>
    <scope>IDENTIFICATION</scope>
    <source>
        <strain evidence="4">SL10</strain>
    </source>
</reference>
<dbReference type="Gramene" id="ONIVA05G15840.1">
    <property type="protein sequence ID" value="ONIVA05G15840.1"/>
    <property type="gene ID" value="ONIVA05G15840"/>
</dbReference>
<dbReference type="Proteomes" id="UP000006591">
    <property type="component" value="Chromosome 5"/>
</dbReference>